<keyword evidence="1" id="KW-1133">Transmembrane helix</keyword>
<comment type="caution">
    <text evidence="2">The sequence shown here is derived from an EMBL/GenBank/DDBJ whole genome shotgun (WGS) entry which is preliminary data.</text>
</comment>
<organism evidence="2 3">
    <name type="scientific">Nonlabens xylanidelens</name>
    <dbReference type="NCBI Taxonomy" id="191564"/>
    <lineage>
        <taxon>Bacteria</taxon>
        <taxon>Pseudomonadati</taxon>
        <taxon>Bacteroidota</taxon>
        <taxon>Flavobacteriia</taxon>
        <taxon>Flavobacteriales</taxon>
        <taxon>Flavobacteriaceae</taxon>
        <taxon>Nonlabens</taxon>
    </lineage>
</organism>
<protein>
    <submittedName>
        <fullName evidence="2">Uncharacterized protein</fullName>
    </submittedName>
</protein>
<dbReference type="EMBL" id="PTJE01000002">
    <property type="protein sequence ID" value="PPK95699.1"/>
    <property type="molecule type" value="Genomic_DNA"/>
</dbReference>
<gene>
    <name evidence="2" type="ORF">LY01_01292</name>
</gene>
<proteinExistence type="predicted"/>
<accession>A0A2S6INA7</accession>
<evidence type="ECO:0000256" key="1">
    <source>
        <dbReference type="SAM" id="Phobius"/>
    </source>
</evidence>
<dbReference type="RefSeq" id="WP_146080373.1">
    <property type="nucleotide sequence ID" value="NZ_MQVW01000002.1"/>
</dbReference>
<evidence type="ECO:0000313" key="2">
    <source>
        <dbReference type="EMBL" id="PPK95699.1"/>
    </source>
</evidence>
<reference evidence="2 3" key="1">
    <citation type="submission" date="2018-02" db="EMBL/GenBank/DDBJ databases">
        <title>Genomic Encyclopedia of Archaeal and Bacterial Type Strains, Phase II (KMG-II): from individual species to whole genera.</title>
        <authorList>
            <person name="Goeker M."/>
        </authorList>
    </citation>
    <scope>NUCLEOTIDE SEQUENCE [LARGE SCALE GENOMIC DNA]</scope>
    <source>
        <strain evidence="2 3">DSM 16809</strain>
    </source>
</reference>
<feature type="transmembrane region" description="Helical" evidence="1">
    <location>
        <begin position="7"/>
        <end position="28"/>
    </location>
</feature>
<sequence>MTNYRAWAFRLFLYLVIINIIATIIVINNDFTIINKLSNILNITSILAMFFLFTGIILTIIMVIKKEAKDYKYYVSVIGYPLLILFHLSSLL</sequence>
<feature type="transmembrane region" description="Helical" evidence="1">
    <location>
        <begin position="40"/>
        <end position="64"/>
    </location>
</feature>
<dbReference type="Proteomes" id="UP000239002">
    <property type="component" value="Unassembled WGS sequence"/>
</dbReference>
<name>A0A2S6INA7_9FLAO</name>
<evidence type="ECO:0000313" key="3">
    <source>
        <dbReference type="Proteomes" id="UP000239002"/>
    </source>
</evidence>
<keyword evidence="3" id="KW-1185">Reference proteome</keyword>
<keyword evidence="1" id="KW-0812">Transmembrane</keyword>
<dbReference type="AlphaFoldDB" id="A0A2S6INA7"/>
<feature type="transmembrane region" description="Helical" evidence="1">
    <location>
        <begin position="71"/>
        <end position="89"/>
    </location>
</feature>
<keyword evidence="1" id="KW-0472">Membrane</keyword>